<accession>A0AAW1NLV1</accession>
<feature type="compositionally biased region" description="Low complexity" evidence="5">
    <location>
        <begin position="875"/>
        <end position="885"/>
    </location>
</feature>
<feature type="compositionally biased region" description="Acidic residues" evidence="5">
    <location>
        <begin position="483"/>
        <end position="493"/>
    </location>
</feature>
<dbReference type="Proteomes" id="UP001465755">
    <property type="component" value="Unassembled WGS sequence"/>
</dbReference>
<keyword evidence="1" id="KW-0805">Transcription regulation</keyword>
<evidence type="ECO:0000313" key="7">
    <source>
        <dbReference type="EMBL" id="KAK9785878.1"/>
    </source>
</evidence>
<feature type="compositionally biased region" description="Polar residues" evidence="5">
    <location>
        <begin position="709"/>
        <end position="741"/>
    </location>
</feature>
<proteinExistence type="predicted"/>
<dbReference type="PANTHER" id="PTHR15348">
    <property type="entry name" value="AT-RICH INTERACTIVE DOMAIN-CONTAINING PROTEIN ARID DOMAIN- CONTAINING PROTEIN DEAD RINGER PROTEIN B-CELL REGULATOR OF IGH TRANSCRIPTION BRIGHT"/>
    <property type="match status" value="1"/>
</dbReference>
<dbReference type="PANTHER" id="PTHR15348:SF0">
    <property type="entry name" value="PROTEIN DEAD RINGER"/>
    <property type="match status" value="1"/>
</dbReference>
<feature type="region of interest" description="Disordered" evidence="5">
    <location>
        <begin position="794"/>
        <end position="891"/>
    </location>
</feature>
<feature type="region of interest" description="Disordered" evidence="5">
    <location>
        <begin position="178"/>
        <end position="246"/>
    </location>
</feature>
<feature type="compositionally biased region" description="Basic residues" evidence="5">
    <location>
        <begin position="437"/>
        <end position="456"/>
    </location>
</feature>
<comment type="caution">
    <text evidence="7">The sequence shown here is derived from an EMBL/GenBank/DDBJ whole genome shotgun (WGS) entry which is preliminary data.</text>
</comment>
<keyword evidence="8" id="KW-1185">Reference proteome</keyword>
<keyword evidence="2" id="KW-0238">DNA-binding</keyword>
<organism evidence="7 8">
    <name type="scientific">Symbiochloris irregularis</name>
    <dbReference type="NCBI Taxonomy" id="706552"/>
    <lineage>
        <taxon>Eukaryota</taxon>
        <taxon>Viridiplantae</taxon>
        <taxon>Chlorophyta</taxon>
        <taxon>core chlorophytes</taxon>
        <taxon>Trebouxiophyceae</taxon>
        <taxon>Trebouxiales</taxon>
        <taxon>Trebouxiaceae</taxon>
        <taxon>Symbiochloris</taxon>
    </lineage>
</organism>
<evidence type="ECO:0000313" key="8">
    <source>
        <dbReference type="Proteomes" id="UP001465755"/>
    </source>
</evidence>
<feature type="compositionally biased region" description="Low complexity" evidence="5">
    <location>
        <begin position="86"/>
        <end position="101"/>
    </location>
</feature>
<dbReference type="SMART" id="SM00501">
    <property type="entry name" value="BRIGHT"/>
    <property type="match status" value="1"/>
</dbReference>
<evidence type="ECO:0000256" key="1">
    <source>
        <dbReference type="ARBA" id="ARBA00023015"/>
    </source>
</evidence>
<evidence type="ECO:0000256" key="2">
    <source>
        <dbReference type="ARBA" id="ARBA00023125"/>
    </source>
</evidence>
<feature type="compositionally biased region" description="Pro residues" evidence="5">
    <location>
        <begin position="865"/>
        <end position="874"/>
    </location>
</feature>
<feature type="region of interest" description="Disordered" evidence="5">
    <location>
        <begin position="433"/>
        <end position="540"/>
    </location>
</feature>
<dbReference type="EMBL" id="JALJOQ010000287">
    <property type="protein sequence ID" value="KAK9785878.1"/>
    <property type="molecule type" value="Genomic_DNA"/>
</dbReference>
<feature type="non-terminal residue" evidence="7">
    <location>
        <position position="1"/>
    </location>
</feature>
<feature type="region of interest" description="Disordered" evidence="5">
    <location>
        <begin position="699"/>
        <end position="741"/>
    </location>
</feature>
<evidence type="ECO:0000256" key="4">
    <source>
        <dbReference type="ARBA" id="ARBA00023242"/>
    </source>
</evidence>
<dbReference type="GO" id="GO:0006357">
    <property type="term" value="P:regulation of transcription by RNA polymerase II"/>
    <property type="evidence" value="ECO:0007669"/>
    <property type="project" value="InterPro"/>
</dbReference>
<dbReference type="GO" id="GO:0005634">
    <property type="term" value="C:nucleus"/>
    <property type="evidence" value="ECO:0007669"/>
    <property type="project" value="TreeGrafter"/>
</dbReference>
<dbReference type="GO" id="GO:0003677">
    <property type="term" value="F:DNA binding"/>
    <property type="evidence" value="ECO:0007669"/>
    <property type="project" value="UniProtKB-KW"/>
</dbReference>
<dbReference type="Gene3D" id="1.10.150.60">
    <property type="entry name" value="ARID DNA-binding domain"/>
    <property type="match status" value="1"/>
</dbReference>
<feature type="region of interest" description="Disordered" evidence="5">
    <location>
        <begin position="1"/>
        <end position="54"/>
    </location>
</feature>
<keyword evidence="4" id="KW-0539">Nucleus</keyword>
<feature type="domain" description="ARID" evidence="6">
    <location>
        <begin position="270"/>
        <end position="359"/>
    </location>
</feature>
<feature type="compositionally biased region" description="Polar residues" evidence="5">
    <location>
        <begin position="839"/>
        <end position="850"/>
    </location>
</feature>
<protein>
    <recommendedName>
        <fullName evidence="6">ARID domain-containing protein</fullName>
    </recommendedName>
</protein>
<dbReference type="SMART" id="SM01014">
    <property type="entry name" value="ARID"/>
    <property type="match status" value="1"/>
</dbReference>
<keyword evidence="3" id="KW-0804">Transcription</keyword>
<sequence>RTEAKERKKRKLSTTPARNPKPKRLHESHVESNEVSPLDDAADEESLANDGAIEDVEVDGVAQMAVMEGGADSAEWAADSAPPPEHLQQLEQQQQRTAAARQPPPETILESFEAIELRSLLVRMARQPNKLAREHYGEVQIAYLRWRESEYCRSSTHRFGYLGSQLYRALLNPQPSPLPPLHKMPFSPLVAGGDHRGRASGGSSYEEDYDDADGSDDDSLRRKLARSYSGATKGGRRKKPAKRSLLGGVSVPEPVLGLTAEALEYTDRVPSTKQSFMDALNAFYESRNARTNPEVRVKGPLDLHALFVQVANRGGYDAVTVGRHWSAVGAAVHPDLALSSTVLRKQYQRFLLAYERQLSSGCPAHTVQQQHGRKRKSFDGAVAAKAALAEPLGKRVHKVKAEEAGVKVEEGRALHESAQEASCCCNEMQRETSESTRKRKLSMAAAKHSRAGKPRSRPQVFSEESEQMSGGLDSEAGPRPMLIDEDSSSEDEYAAVPRHRPTTVPSKHTATIKRRPGSRDYSALREDDASAASPQAKQPISSAAIQKFDNLLEQAPPRQIKRSTSDGRRHSASSSQQGLARGNAGREIGHRGSDDSAMDGPDSIPVSLRNMRDTLVLQFAVGTRLPSRAQVMHRLRKHNVIESDANAVRVLGNKYCVIARFPNERCARGAQEDAAKQAAAWFAMPQGSVKSELRVWKAPQIPHPPANPTNPTGAYQQPPQQHTQPASTLPPSRPSNPTATALSAQLPHARFSRLPNRTQLQPQAAAPVRSVLPSAAVQPQAAAAMRSVLPGLAVPTQLPTDPRIAKRNAANGPVDPRRKGPSNLGADPAQSVRPPAALSQGSRATASSAPHQPHNVPSVPLAVPTVPPPIPPQAPQSAPVAPQPAEIYIRG</sequence>
<dbReference type="CDD" id="cd16100">
    <property type="entry name" value="ARID"/>
    <property type="match status" value="1"/>
</dbReference>
<evidence type="ECO:0000256" key="5">
    <source>
        <dbReference type="SAM" id="MobiDB-lite"/>
    </source>
</evidence>
<evidence type="ECO:0000256" key="3">
    <source>
        <dbReference type="ARBA" id="ARBA00023163"/>
    </source>
</evidence>
<dbReference type="AlphaFoldDB" id="A0AAW1NLV1"/>
<dbReference type="PROSITE" id="PS51011">
    <property type="entry name" value="ARID"/>
    <property type="match status" value="1"/>
</dbReference>
<dbReference type="InterPro" id="IPR045147">
    <property type="entry name" value="ARI3A/B/C"/>
</dbReference>
<feature type="region of interest" description="Disordered" evidence="5">
    <location>
        <begin position="73"/>
        <end position="105"/>
    </location>
</feature>
<reference evidence="7 8" key="1">
    <citation type="journal article" date="2024" name="Nat. Commun.">
        <title>Phylogenomics reveals the evolutionary origins of lichenization in chlorophyte algae.</title>
        <authorList>
            <person name="Puginier C."/>
            <person name="Libourel C."/>
            <person name="Otte J."/>
            <person name="Skaloud P."/>
            <person name="Haon M."/>
            <person name="Grisel S."/>
            <person name="Petersen M."/>
            <person name="Berrin J.G."/>
            <person name="Delaux P.M."/>
            <person name="Dal Grande F."/>
            <person name="Keller J."/>
        </authorList>
    </citation>
    <scope>NUCLEOTIDE SEQUENCE [LARGE SCALE GENOMIC DNA]</scope>
    <source>
        <strain evidence="7 8">SAG 2036</strain>
    </source>
</reference>
<evidence type="ECO:0000259" key="6">
    <source>
        <dbReference type="PROSITE" id="PS51011"/>
    </source>
</evidence>
<feature type="compositionally biased region" description="Acidic residues" evidence="5">
    <location>
        <begin position="40"/>
        <end position="54"/>
    </location>
</feature>
<gene>
    <name evidence="7" type="ORF">WJX73_006747</name>
</gene>
<dbReference type="InterPro" id="IPR001606">
    <property type="entry name" value="ARID_dom"/>
</dbReference>
<dbReference type="SUPFAM" id="SSF46774">
    <property type="entry name" value="ARID-like"/>
    <property type="match status" value="1"/>
</dbReference>
<name>A0AAW1NLV1_9CHLO</name>
<dbReference type="Pfam" id="PF01388">
    <property type="entry name" value="ARID"/>
    <property type="match status" value="1"/>
</dbReference>
<dbReference type="InterPro" id="IPR036431">
    <property type="entry name" value="ARID_dom_sf"/>
</dbReference>
<feature type="compositionally biased region" description="Acidic residues" evidence="5">
    <location>
        <begin position="205"/>
        <end position="217"/>
    </location>
</feature>
<feature type="region of interest" description="Disordered" evidence="5">
    <location>
        <begin position="558"/>
        <end position="605"/>
    </location>
</feature>